<feature type="transmembrane region" description="Helical" evidence="12">
    <location>
        <begin position="472"/>
        <end position="494"/>
    </location>
</feature>
<evidence type="ECO:0000256" key="5">
    <source>
        <dbReference type="ARBA" id="ARBA00022692"/>
    </source>
</evidence>
<reference evidence="13 14" key="1">
    <citation type="journal article" date="2012" name="Genome Biol.">
        <title>The genome of the polar eukaryotic microalga coccomyxa subellipsoidea reveals traits of cold adaptation.</title>
        <authorList>
            <person name="Blanc G."/>
            <person name="Agarkova I."/>
            <person name="Grimwood J."/>
            <person name="Kuo A."/>
            <person name="Brueggeman A."/>
            <person name="Dunigan D."/>
            <person name="Gurnon J."/>
            <person name="Ladunga I."/>
            <person name="Lindquist E."/>
            <person name="Lucas S."/>
            <person name="Pangilinan J."/>
            <person name="Proschold T."/>
            <person name="Salamov A."/>
            <person name="Schmutz J."/>
            <person name="Weeks D."/>
            <person name="Yamada T."/>
            <person name="Claverie J.M."/>
            <person name="Grigoriev I."/>
            <person name="Van Etten J."/>
            <person name="Lomsadze A."/>
            <person name="Borodovsky M."/>
        </authorList>
    </citation>
    <scope>NUCLEOTIDE SEQUENCE [LARGE SCALE GENOMIC DNA]</scope>
    <source>
        <strain evidence="13 14">C-169</strain>
    </source>
</reference>
<feature type="transmembrane region" description="Helical" evidence="12">
    <location>
        <begin position="238"/>
        <end position="257"/>
    </location>
</feature>
<organism evidence="13 14">
    <name type="scientific">Coccomyxa subellipsoidea (strain C-169)</name>
    <name type="common">Green microalga</name>
    <dbReference type="NCBI Taxonomy" id="574566"/>
    <lineage>
        <taxon>Eukaryota</taxon>
        <taxon>Viridiplantae</taxon>
        <taxon>Chlorophyta</taxon>
        <taxon>core chlorophytes</taxon>
        <taxon>Trebouxiophyceae</taxon>
        <taxon>Trebouxiophyceae incertae sedis</taxon>
        <taxon>Coccomyxaceae</taxon>
        <taxon>Coccomyxa</taxon>
        <taxon>Coccomyxa subellipsoidea</taxon>
    </lineage>
</organism>
<evidence type="ECO:0000256" key="9">
    <source>
        <dbReference type="ARBA" id="ARBA00023065"/>
    </source>
</evidence>
<evidence type="ECO:0000256" key="2">
    <source>
        <dbReference type="ARBA" id="ARBA00006434"/>
    </source>
</evidence>
<gene>
    <name evidence="13" type="ORF">COCSUDRAFT_64250</name>
</gene>
<dbReference type="AlphaFoldDB" id="I0ZA08"/>
<keyword evidence="14" id="KW-1185">Reference proteome</keyword>
<name>I0ZA08_COCSC</name>
<keyword evidence="10 12" id="KW-0472">Membrane</keyword>
<evidence type="ECO:0000256" key="4">
    <source>
        <dbReference type="ARBA" id="ARBA00022475"/>
    </source>
</evidence>
<evidence type="ECO:0000256" key="11">
    <source>
        <dbReference type="ARBA" id="ARBA00023201"/>
    </source>
</evidence>
<dbReference type="eggNOG" id="ENOG502QWM6">
    <property type="taxonomic scope" value="Eukaryota"/>
</dbReference>
<protein>
    <submittedName>
        <fullName evidence="13">Uncharacterized protein</fullName>
    </submittedName>
</protein>
<feature type="transmembrane region" description="Helical" evidence="12">
    <location>
        <begin position="377"/>
        <end position="398"/>
    </location>
</feature>
<feature type="transmembrane region" description="Helical" evidence="12">
    <location>
        <begin position="82"/>
        <end position="99"/>
    </location>
</feature>
<proteinExistence type="inferred from homology"/>
<evidence type="ECO:0000256" key="3">
    <source>
        <dbReference type="ARBA" id="ARBA00022448"/>
    </source>
</evidence>
<dbReference type="PROSITE" id="PS50283">
    <property type="entry name" value="NA_SOLUT_SYMP_3"/>
    <property type="match status" value="1"/>
</dbReference>
<evidence type="ECO:0000256" key="1">
    <source>
        <dbReference type="ARBA" id="ARBA00004651"/>
    </source>
</evidence>
<evidence type="ECO:0000256" key="8">
    <source>
        <dbReference type="ARBA" id="ARBA00023053"/>
    </source>
</evidence>
<keyword evidence="3" id="KW-0813">Transport</keyword>
<keyword evidence="6" id="KW-0769">Symport</keyword>
<dbReference type="PANTHER" id="PTHR48086:SF3">
    <property type="entry name" value="SODIUM_PROLINE SYMPORTER"/>
    <property type="match status" value="1"/>
</dbReference>
<evidence type="ECO:0000256" key="12">
    <source>
        <dbReference type="SAM" id="Phobius"/>
    </source>
</evidence>
<accession>I0ZA08</accession>
<evidence type="ECO:0000256" key="6">
    <source>
        <dbReference type="ARBA" id="ARBA00022847"/>
    </source>
</evidence>
<evidence type="ECO:0000256" key="7">
    <source>
        <dbReference type="ARBA" id="ARBA00022989"/>
    </source>
</evidence>
<dbReference type="InterPro" id="IPR050277">
    <property type="entry name" value="Sodium:Solute_Symporter"/>
</dbReference>
<dbReference type="GO" id="GO:0015293">
    <property type="term" value="F:symporter activity"/>
    <property type="evidence" value="ECO:0007669"/>
    <property type="project" value="UniProtKB-KW"/>
</dbReference>
<dbReference type="GeneID" id="17045492"/>
<dbReference type="GO" id="GO:0006814">
    <property type="term" value="P:sodium ion transport"/>
    <property type="evidence" value="ECO:0007669"/>
    <property type="project" value="UniProtKB-KW"/>
</dbReference>
<keyword evidence="7 12" id="KW-1133">Transmembrane helix</keyword>
<evidence type="ECO:0000256" key="10">
    <source>
        <dbReference type="ARBA" id="ARBA00023136"/>
    </source>
</evidence>
<feature type="transmembrane region" description="Helical" evidence="12">
    <location>
        <begin position="46"/>
        <end position="62"/>
    </location>
</feature>
<evidence type="ECO:0000313" key="13">
    <source>
        <dbReference type="EMBL" id="EIE27477.1"/>
    </source>
</evidence>
<feature type="transmembrane region" description="Helical" evidence="12">
    <location>
        <begin position="6"/>
        <end position="26"/>
    </location>
</feature>
<dbReference type="Proteomes" id="UP000007264">
    <property type="component" value="Unassembled WGS sequence"/>
</dbReference>
<dbReference type="PANTHER" id="PTHR48086">
    <property type="entry name" value="SODIUM/PROLINE SYMPORTER-RELATED"/>
    <property type="match status" value="1"/>
</dbReference>
<dbReference type="RefSeq" id="XP_005652021.1">
    <property type="nucleotide sequence ID" value="XM_005651964.1"/>
</dbReference>
<dbReference type="KEGG" id="csl:COCSUDRAFT_64250"/>
<keyword evidence="11" id="KW-0739">Sodium transport</keyword>
<dbReference type="InterPro" id="IPR001734">
    <property type="entry name" value="Na/solute_symporter"/>
</dbReference>
<feature type="transmembrane region" description="Helical" evidence="12">
    <location>
        <begin position="269"/>
        <end position="294"/>
    </location>
</feature>
<keyword evidence="5 12" id="KW-0812">Transmembrane</keyword>
<dbReference type="OrthoDB" id="508000at2759"/>
<dbReference type="GO" id="GO:0005886">
    <property type="term" value="C:plasma membrane"/>
    <property type="evidence" value="ECO:0007669"/>
    <property type="project" value="UniProtKB-SubCell"/>
</dbReference>
<sequence length="558" mass="59624">MGLHACFVLAAAYYTSFASVGIVIYFMRTRKGYRSLPEAINQRYGPLATLSFGIAVLFRLYQEVWSNAVVVAPWFGPLHSKEWWLGAVLSSSIPVIYSFSGGMRASIMTDTTQLVICVAFFIALLAVLGSKMPTAWDWNPNGACALPASPQPVTYEMCAVDGGARLVNDTLVELGKAQFTYKNASCNYPSIAEAQLCTSVGGKWAAPECTVKSQLACGEHGGQWEPAKMWSLKGGVDLLIVALLQGCLSYPFFDPVLTDRAFLAKPSTMLGAFLLGGVVAALFIFFFGFVGIYGNAVATLRPSWVPTSLYKGTLAGLPPAVTGSIGKGLFQITNIIFIFESLSTLDSTFTSAAKLLGPEFAGLLEDGTPKPPQTAKIWHLTMGRIIIIVLAVAGLLPLLGDAKALDATTVSGTIVLGLGPPIFALMFIDGYRPLTFHVPFWWGVGLGITSQLSSTVKTINMSGFNFGTGSNALLLGTNVIGTIIAWGLMFITLLENPMGSTLTMEAVQGNNFYRAAGRLVRRCGRSRGDKGQAKGPESESVLTTYFCPSEESAFSGEV</sequence>
<comment type="similarity">
    <text evidence="2">Belongs to the sodium:solute symporter (SSF) (TC 2.A.21) family.</text>
</comment>
<evidence type="ECO:0000313" key="14">
    <source>
        <dbReference type="Proteomes" id="UP000007264"/>
    </source>
</evidence>
<feature type="transmembrane region" description="Helical" evidence="12">
    <location>
        <begin position="440"/>
        <end position="460"/>
    </location>
</feature>
<keyword evidence="9" id="KW-0406">Ion transport</keyword>
<keyword evidence="8" id="KW-0915">Sodium</keyword>
<keyword evidence="4" id="KW-1003">Cell membrane</keyword>
<feature type="transmembrane region" description="Helical" evidence="12">
    <location>
        <begin position="111"/>
        <end position="130"/>
    </location>
</feature>
<dbReference type="Gene3D" id="1.20.1730.10">
    <property type="entry name" value="Sodium/glucose cotransporter"/>
    <property type="match status" value="1"/>
</dbReference>
<feature type="transmembrane region" description="Helical" evidence="12">
    <location>
        <begin position="410"/>
        <end position="428"/>
    </location>
</feature>
<dbReference type="InterPro" id="IPR038377">
    <property type="entry name" value="Na/Glc_symporter_sf"/>
</dbReference>
<comment type="caution">
    <text evidence="13">The sequence shown here is derived from an EMBL/GenBank/DDBJ whole genome shotgun (WGS) entry which is preliminary data.</text>
</comment>
<comment type="subcellular location">
    <subcellularLocation>
        <location evidence="1">Cell membrane</location>
        <topology evidence="1">Multi-pass membrane protein</topology>
    </subcellularLocation>
</comment>
<dbReference type="EMBL" id="AGSI01000001">
    <property type="protein sequence ID" value="EIE27477.1"/>
    <property type="molecule type" value="Genomic_DNA"/>
</dbReference>